<organism evidence="8 9">
    <name type="scientific">Desulfonema limicola</name>
    <dbReference type="NCBI Taxonomy" id="45656"/>
    <lineage>
        <taxon>Bacteria</taxon>
        <taxon>Pseudomonadati</taxon>
        <taxon>Thermodesulfobacteriota</taxon>
        <taxon>Desulfobacteria</taxon>
        <taxon>Desulfobacterales</taxon>
        <taxon>Desulfococcaceae</taxon>
        <taxon>Desulfonema</taxon>
    </lineage>
</organism>
<proteinExistence type="inferred from homology"/>
<dbReference type="PROSITE" id="PS51898">
    <property type="entry name" value="TYR_RECOMBINASE"/>
    <property type="match status" value="1"/>
</dbReference>
<comment type="similarity">
    <text evidence="1">Belongs to the 'phage' integrase family.</text>
</comment>
<evidence type="ECO:0000256" key="2">
    <source>
        <dbReference type="ARBA" id="ARBA00022908"/>
    </source>
</evidence>
<protein>
    <submittedName>
        <fullName evidence="8">Integrase family protein</fullName>
    </submittedName>
</protein>
<keyword evidence="4" id="KW-0233">DNA recombination</keyword>
<keyword evidence="3 5" id="KW-0238">DNA-binding</keyword>
<evidence type="ECO:0000256" key="5">
    <source>
        <dbReference type="PROSITE-ProRule" id="PRU01248"/>
    </source>
</evidence>
<dbReference type="InterPro" id="IPR013762">
    <property type="entry name" value="Integrase-like_cat_sf"/>
</dbReference>
<dbReference type="EMBL" id="CP061799">
    <property type="protein sequence ID" value="QTA81240.1"/>
    <property type="molecule type" value="Genomic_DNA"/>
</dbReference>
<dbReference type="PANTHER" id="PTHR30349:SF41">
    <property type="entry name" value="INTEGRASE_RECOMBINASE PROTEIN MJ0367-RELATED"/>
    <property type="match status" value="1"/>
</dbReference>
<dbReference type="RefSeq" id="WP_207687302.1">
    <property type="nucleotide sequence ID" value="NZ_CP061799.1"/>
</dbReference>
<dbReference type="PANTHER" id="PTHR30349">
    <property type="entry name" value="PHAGE INTEGRASE-RELATED"/>
    <property type="match status" value="1"/>
</dbReference>
<evidence type="ECO:0000256" key="4">
    <source>
        <dbReference type="ARBA" id="ARBA00023172"/>
    </source>
</evidence>
<name>A0A975GHB5_9BACT</name>
<dbReference type="Pfam" id="PF00589">
    <property type="entry name" value="Phage_integrase"/>
    <property type="match status" value="1"/>
</dbReference>
<sequence>MIKNEFTPKREIEIIDAVDEYLNEKEAIGILSPSSVHNRRYELKRFAKFCITHSIKLPCDIHKNIVISYLKHVKVSKSSKIGILYTLSGFMDYLIDEELILENIAAIIDKPKIYQPKTDYLTFHELEKIYQSEAQNAPSKVIDRNLLLFSLFTDICLRVSETINLKINDVRLDSKELWVTRKRGKIDKIPLNQDLINKFLNWYAIRPQYKGSELKWVFLSSHGQQLKPRQVHYIVSKALIRAGIIKRKQGPHLLRHSGASLKAQAGENLVMIQYLLGHENLNTTRRYLHFNWDDLKEMVDRSPVLSREQ</sequence>
<dbReference type="InterPro" id="IPR002104">
    <property type="entry name" value="Integrase_catalytic"/>
</dbReference>
<gene>
    <name evidence="8" type="ORF">dnl_35710</name>
</gene>
<evidence type="ECO:0000256" key="3">
    <source>
        <dbReference type="ARBA" id="ARBA00023125"/>
    </source>
</evidence>
<dbReference type="PROSITE" id="PS51900">
    <property type="entry name" value="CB"/>
    <property type="match status" value="1"/>
</dbReference>
<dbReference type="InterPro" id="IPR044068">
    <property type="entry name" value="CB"/>
</dbReference>
<dbReference type="Gene3D" id="1.10.150.130">
    <property type="match status" value="1"/>
</dbReference>
<dbReference type="KEGG" id="dli:dnl_35710"/>
<dbReference type="InterPro" id="IPR010998">
    <property type="entry name" value="Integrase_recombinase_N"/>
</dbReference>
<dbReference type="InterPro" id="IPR050090">
    <property type="entry name" value="Tyrosine_recombinase_XerCD"/>
</dbReference>
<keyword evidence="2" id="KW-0229">DNA integration</keyword>
<dbReference type="InterPro" id="IPR011010">
    <property type="entry name" value="DNA_brk_join_enz"/>
</dbReference>
<accession>A0A975GHB5</accession>
<evidence type="ECO:0000259" key="6">
    <source>
        <dbReference type="PROSITE" id="PS51898"/>
    </source>
</evidence>
<dbReference type="GO" id="GO:0003677">
    <property type="term" value="F:DNA binding"/>
    <property type="evidence" value="ECO:0007669"/>
    <property type="project" value="UniProtKB-UniRule"/>
</dbReference>
<feature type="domain" description="Core-binding (CB)" evidence="7">
    <location>
        <begin position="12"/>
        <end position="95"/>
    </location>
</feature>
<dbReference type="Gene3D" id="1.10.443.10">
    <property type="entry name" value="Intergrase catalytic core"/>
    <property type="match status" value="1"/>
</dbReference>
<evidence type="ECO:0000313" key="9">
    <source>
        <dbReference type="Proteomes" id="UP000663720"/>
    </source>
</evidence>
<dbReference type="GO" id="GO:0006310">
    <property type="term" value="P:DNA recombination"/>
    <property type="evidence" value="ECO:0007669"/>
    <property type="project" value="UniProtKB-KW"/>
</dbReference>
<reference evidence="8" key="1">
    <citation type="journal article" date="2021" name="Microb. Physiol.">
        <title>Proteogenomic Insights into the Physiology of Marine, Sulfate-Reducing, Filamentous Desulfonema limicola and Desulfonema magnum.</title>
        <authorList>
            <person name="Schnaars V."/>
            <person name="Wohlbrand L."/>
            <person name="Scheve S."/>
            <person name="Hinrichs C."/>
            <person name="Reinhardt R."/>
            <person name="Rabus R."/>
        </authorList>
    </citation>
    <scope>NUCLEOTIDE SEQUENCE</scope>
    <source>
        <strain evidence="8">5ac10</strain>
    </source>
</reference>
<dbReference type="SUPFAM" id="SSF56349">
    <property type="entry name" value="DNA breaking-rejoining enzymes"/>
    <property type="match status" value="1"/>
</dbReference>
<keyword evidence="9" id="KW-1185">Reference proteome</keyword>
<evidence type="ECO:0000256" key="1">
    <source>
        <dbReference type="ARBA" id="ARBA00008857"/>
    </source>
</evidence>
<dbReference type="AlphaFoldDB" id="A0A975GHB5"/>
<evidence type="ECO:0000313" key="8">
    <source>
        <dbReference type="EMBL" id="QTA81240.1"/>
    </source>
</evidence>
<evidence type="ECO:0000259" key="7">
    <source>
        <dbReference type="PROSITE" id="PS51900"/>
    </source>
</evidence>
<dbReference type="GO" id="GO:0015074">
    <property type="term" value="P:DNA integration"/>
    <property type="evidence" value="ECO:0007669"/>
    <property type="project" value="UniProtKB-KW"/>
</dbReference>
<dbReference type="Proteomes" id="UP000663720">
    <property type="component" value="Chromosome"/>
</dbReference>
<feature type="domain" description="Tyr recombinase" evidence="6">
    <location>
        <begin position="116"/>
        <end position="300"/>
    </location>
</feature>